<proteinExistence type="predicted"/>
<evidence type="ECO:0000313" key="1">
    <source>
        <dbReference type="EMBL" id="AHA92082.1"/>
    </source>
</evidence>
<reference evidence="1" key="1">
    <citation type="submission" date="2013-08" db="EMBL/GenBank/DDBJ databases">
        <title>Identification of novel archaea and viruses from Sulfolobales-dominated Mexican hot springs metagenomes.</title>
        <authorList>
            <person name="Servin-Garciduenas L.E."/>
            <person name="Erdmann S."/>
            <person name="Peng X."/>
            <person name="Garrett R.A."/>
            <person name="Martinez-Romero E."/>
        </authorList>
    </citation>
    <scope>NUCLEOTIDE SEQUENCE</scope>
</reference>
<organism evidence="1">
    <name type="scientific">Los Azufres archaeal virus 2</name>
    <dbReference type="NCBI Taxonomy" id="1425359"/>
    <lineage>
        <taxon>Viruses</taxon>
    </lineage>
</organism>
<protein>
    <submittedName>
        <fullName evidence="1">Uncharacterized protein</fullName>
    </submittedName>
</protein>
<sequence length="139" mass="14890">MKIAVAQEAIKRELHKDPHGGRYGTIAVRMKNSFAEAPRLVAFRQCVAGKVRDIYNAVTSGGYRSNIVNVSVGQIPPSLGAIQTAFSIAAKECKAEVTAPAGQNKPRSASKLMAIQSRHKSEAHNFLESIASMQAKKGA</sequence>
<accession>A0A0A0PA24</accession>
<name>A0A0A0PA24_9VIRU</name>
<gene>
    <name evidence="1" type="primary">orf15</name>
</gene>
<dbReference type="EMBL" id="KF547927">
    <property type="protein sequence ID" value="AHA92082.1"/>
    <property type="molecule type" value="Genomic_DNA"/>
</dbReference>